<reference evidence="1 2" key="1">
    <citation type="journal article" date="2022" name="bioRxiv">
        <title>The genome of the oomycete Peronosclerospora sorghi, a cosmopolitan pathogen of maize and sorghum, is inflated with dispersed pseudogenes.</title>
        <authorList>
            <person name="Fletcher K."/>
            <person name="Martin F."/>
            <person name="Isakeit T."/>
            <person name="Cavanaugh K."/>
            <person name="Magill C."/>
            <person name="Michelmore R."/>
        </authorList>
    </citation>
    <scope>NUCLEOTIDE SEQUENCE [LARGE SCALE GENOMIC DNA]</scope>
    <source>
        <strain evidence="1">P6</strain>
    </source>
</reference>
<accession>A0ACC0VT67</accession>
<protein>
    <submittedName>
        <fullName evidence="1">Uncharacterized protein</fullName>
    </submittedName>
</protein>
<dbReference type="EMBL" id="CM047586">
    <property type="protein sequence ID" value="KAI9909028.1"/>
    <property type="molecule type" value="Genomic_DNA"/>
</dbReference>
<name>A0ACC0VT67_9STRA</name>
<gene>
    <name evidence="1" type="ORF">PsorP6_015063</name>
</gene>
<comment type="caution">
    <text evidence="1">The sequence shown here is derived from an EMBL/GenBank/DDBJ whole genome shotgun (WGS) entry which is preliminary data.</text>
</comment>
<keyword evidence="2" id="KW-1185">Reference proteome</keyword>
<evidence type="ECO:0000313" key="1">
    <source>
        <dbReference type="EMBL" id="KAI9909028.1"/>
    </source>
</evidence>
<evidence type="ECO:0000313" key="2">
    <source>
        <dbReference type="Proteomes" id="UP001163321"/>
    </source>
</evidence>
<organism evidence="1 2">
    <name type="scientific">Peronosclerospora sorghi</name>
    <dbReference type="NCBI Taxonomy" id="230839"/>
    <lineage>
        <taxon>Eukaryota</taxon>
        <taxon>Sar</taxon>
        <taxon>Stramenopiles</taxon>
        <taxon>Oomycota</taxon>
        <taxon>Peronosporomycetes</taxon>
        <taxon>Peronosporales</taxon>
        <taxon>Peronosporaceae</taxon>
        <taxon>Peronosclerospora</taxon>
    </lineage>
</organism>
<proteinExistence type="predicted"/>
<dbReference type="Proteomes" id="UP001163321">
    <property type="component" value="Chromosome 7"/>
</dbReference>
<sequence>MKELLEKASPSLSGGRDKVAREDLTTGKGKDVARTDLSTGESANVAREELIKEMMHARFARIGKSLVPPEIISVLNKVKSNVENERAHFNKQDFAILANSWVYFRSEFKGHRKNPFTLSSIFSNEGDLSDYQRRMQAAWLRLVKEDPTALYDKETKGILKNKIKWEKHILSKMLEDSLDDKKFIEKYGEADD</sequence>